<proteinExistence type="inferred from homology"/>
<dbReference type="VEuPathDB" id="PlasmoDB:PRELSG_0904900"/>
<accession>A0A1J1H5I6</accession>
<evidence type="ECO:0000256" key="2">
    <source>
        <dbReference type="ARBA" id="ARBA00022552"/>
    </source>
</evidence>
<dbReference type="SUPFAM" id="SSF52113">
    <property type="entry name" value="BRCT domain"/>
    <property type="match status" value="1"/>
</dbReference>
<keyword evidence="3 4" id="KW-0539">Nucleus</keyword>
<dbReference type="InterPro" id="IPR036420">
    <property type="entry name" value="BRCT_dom_sf"/>
</dbReference>
<dbReference type="PANTHER" id="PTHR12221:SF6">
    <property type="entry name" value="PESCADILLO HOMOLOG"/>
    <property type="match status" value="1"/>
</dbReference>
<dbReference type="GO" id="GO:0070545">
    <property type="term" value="C:PeBoW complex"/>
    <property type="evidence" value="ECO:0007669"/>
    <property type="project" value="TreeGrafter"/>
</dbReference>
<dbReference type="GO" id="GO:0030687">
    <property type="term" value="C:preribosome, large subunit precursor"/>
    <property type="evidence" value="ECO:0007669"/>
    <property type="project" value="UniProtKB-UniRule"/>
</dbReference>
<feature type="compositionally biased region" description="Basic and acidic residues" evidence="5">
    <location>
        <begin position="606"/>
        <end position="622"/>
    </location>
</feature>
<dbReference type="PANTHER" id="PTHR12221">
    <property type="entry name" value="PESCADILLO - RELATED"/>
    <property type="match status" value="1"/>
</dbReference>
<dbReference type="KEGG" id="prel:PRELSG_0904900"/>
<dbReference type="HAMAP" id="MF_03028">
    <property type="entry name" value="Pescadillo"/>
    <property type="match status" value="1"/>
</dbReference>
<comment type="function">
    <text evidence="4">Required for maturation of ribosomal RNAs and formation of the large ribosomal subunit.</text>
</comment>
<dbReference type="GO" id="GO:0003723">
    <property type="term" value="F:RNA binding"/>
    <property type="evidence" value="ECO:0007669"/>
    <property type="project" value="TreeGrafter"/>
</dbReference>
<dbReference type="InterPro" id="IPR010613">
    <property type="entry name" value="PES"/>
</dbReference>
<dbReference type="Pfam" id="PF16589">
    <property type="entry name" value="BRCT_2"/>
    <property type="match status" value="1"/>
</dbReference>
<dbReference type="OMA" id="RESEPYQ"/>
<keyword evidence="4" id="KW-0175">Coiled coil</keyword>
<reference evidence="7 8" key="1">
    <citation type="submission" date="2015-04" db="EMBL/GenBank/DDBJ databases">
        <authorList>
            <consortium name="Pathogen Informatics"/>
        </authorList>
    </citation>
    <scope>NUCLEOTIDE SEQUENCE [LARGE SCALE GENOMIC DNA]</scope>
    <source>
        <strain evidence="7 8">SGS1</strain>
    </source>
</reference>
<evidence type="ECO:0000256" key="5">
    <source>
        <dbReference type="SAM" id="MobiDB-lite"/>
    </source>
</evidence>
<feature type="compositionally biased region" description="Basic and acidic residues" evidence="5">
    <location>
        <begin position="330"/>
        <end position="374"/>
    </location>
</feature>
<dbReference type="Gene3D" id="3.40.50.10190">
    <property type="entry name" value="BRCT domain"/>
    <property type="match status" value="1"/>
</dbReference>
<dbReference type="AlphaFoldDB" id="A0A1J1H5I6"/>
<dbReference type="EMBL" id="LN835304">
    <property type="protein sequence ID" value="CRG99953.1"/>
    <property type="molecule type" value="Genomic_DNA"/>
</dbReference>
<evidence type="ECO:0000313" key="7">
    <source>
        <dbReference type="EMBL" id="CRG99953.1"/>
    </source>
</evidence>
<feature type="region of interest" description="Disordered" evidence="5">
    <location>
        <begin position="606"/>
        <end position="633"/>
    </location>
</feature>
<dbReference type="GO" id="GO:0005654">
    <property type="term" value="C:nucleoplasm"/>
    <property type="evidence" value="ECO:0007669"/>
    <property type="project" value="UniProtKB-SubCell"/>
</dbReference>
<feature type="region of interest" description="Disordered" evidence="5">
    <location>
        <begin position="320"/>
        <end position="382"/>
    </location>
</feature>
<dbReference type="RefSeq" id="XP_028532958.1">
    <property type="nucleotide sequence ID" value="XM_028676473.1"/>
</dbReference>
<keyword evidence="1 4" id="KW-0690">Ribosome biogenesis</keyword>
<dbReference type="OrthoDB" id="10264910at2759"/>
<dbReference type="GO" id="GO:0043021">
    <property type="term" value="F:ribonucleoprotein complex binding"/>
    <property type="evidence" value="ECO:0007669"/>
    <property type="project" value="UniProtKB-UniRule"/>
</dbReference>
<feature type="compositionally biased region" description="Basic residues" evidence="5">
    <location>
        <begin position="623"/>
        <end position="633"/>
    </location>
</feature>
<comment type="similarity">
    <text evidence="4">Belongs to the pescadillo family.</text>
</comment>
<dbReference type="GO" id="GO:0000463">
    <property type="term" value="P:maturation of LSU-rRNA from tricistronic rRNA transcript (SSU-rRNA, 5.8S rRNA, LSU-rRNA)"/>
    <property type="evidence" value="ECO:0007669"/>
    <property type="project" value="UniProtKB-UniRule"/>
</dbReference>
<keyword evidence="2 4" id="KW-0698">rRNA processing</keyword>
<feature type="domain" description="BRCT" evidence="6">
    <location>
        <begin position="388"/>
        <end position="481"/>
    </location>
</feature>
<protein>
    <recommendedName>
        <fullName evidence="4">Pescadillo homolog</fullName>
    </recommendedName>
</protein>
<dbReference type="GO" id="GO:0000466">
    <property type="term" value="P:maturation of 5.8S rRNA from tricistronic rRNA transcript (SSU-rRNA, 5.8S rRNA, LSU-rRNA)"/>
    <property type="evidence" value="ECO:0007669"/>
    <property type="project" value="UniProtKB-UniRule"/>
</dbReference>
<name>A0A1J1H5I6_PLARL</name>
<dbReference type="InterPro" id="IPR001357">
    <property type="entry name" value="BRCT_dom"/>
</dbReference>
<evidence type="ECO:0000313" key="8">
    <source>
        <dbReference type="Proteomes" id="UP000220158"/>
    </source>
</evidence>
<keyword evidence="8" id="KW-1185">Reference proteome</keyword>
<dbReference type="GeneID" id="39736061"/>
<dbReference type="Proteomes" id="UP000220158">
    <property type="component" value="Chromosome 9"/>
</dbReference>
<gene>
    <name evidence="7" type="primary">PES</name>
    <name evidence="7" type="ORF">PRELSG_0904900</name>
</gene>
<feature type="coiled-coil region" evidence="4">
    <location>
        <begin position="274"/>
        <end position="301"/>
    </location>
</feature>
<sequence length="633" mass="76142">MHIHKLRKKIKKKKEGNYLTKKNIIRKLYLNEDEFRKLCIFKGIYPKDYKEIPLKYRKKFYKHKIFYTRNDYLKLSHEKIIQDFRKIKIFLRKYKKFKIVMEDEARSKNIVSNFPKYKLDHIIKERFPVLSYAVEQLDDSLSAVIAYSLLPSNEKLGIKNNLVKLCEDLKNHFHYYIYKTKKIKKAFISVKGYYLQAEILQKKVTWIVPHIYTPYLSKSIDFRLITTFIEYYVSLLKFVLYKLYKLDNLQYPPEENETLKNEKFKHLAYDPYFISIYEAKKNDLEKKKEKKDNKCSREKQRKIKKKGICDKEKENDNALVVNKKNKVNSKKNDDHKDNDKIVPKSLQNDKKAQSEKENKNENNEILKNNEENENKNTPVKHNINDEDNINELFKNYIFYIHNDMPFYILSIIILSCGGQICWKNLYSPFKYESKKITHEIVEAHESIILNEFKYKRNIIQPQYVFDCLNRRKILPCSDYSIDKNLPVHLSPFIEDDNYKNFVKKEEYTINKMLIKNEGNEEKKDSNENDDDEILNSEDELNDAILENHRNVALNNQIELENEDKDTDAIKKKKDLNIYNIKNLKKQEELQRNKIALSKKKRKLYSRIERAEKKQNSKVEKFLKKAKNKKGKNK</sequence>
<comment type="subcellular location">
    <subcellularLocation>
        <location evidence="4">Nucleus</location>
        <location evidence="4">Nucleolus</location>
    </subcellularLocation>
    <subcellularLocation>
        <location evidence="4">Nucleus</location>
        <location evidence="4">Nucleoplasm</location>
    </subcellularLocation>
</comment>
<evidence type="ECO:0000256" key="3">
    <source>
        <dbReference type="ARBA" id="ARBA00023242"/>
    </source>
</evidence>
<organism evidence="7 8">
    <name type="scientific">Plasmodium relictum</name>
    <dbReference type="NCBI Taxonomy" id="85471"/>
    <lineage>
        <taxon>Eukaryota</taxon>
        <taxon>Sar</taxon>
        <taxon>Alveolata</taxon>
        <taxon>Apicomplexa</taxon>
        <taxon>Aconoidasida</taxon>
        <taxon>Haemosporida</taxon>
        <taxon>Plasmodiidae</taxon>
        <taxon>Plasmodium</taxon>
        <taxon>Plasmodium (Haemamoeba)</taxon>
    </lineage>
</organism>
<evidence type="ECO:0000256" key="4">
    <source>
        <dbReference type="HAMAP-Rule" id="MF_03028"/>
    </source>
</evidence>
<dbReference type="Pfam" id="PF06732">
    <property type="entry name" value="Pescadillo_N"/>
    <property type="match status" value="1"/>
</dbReference>
<evidence type="ECO:0000256" key="1">
    <source>
        <dbReference type="ARBA" id="ARBA00022517"/>
    </source>
</evidence>
<dbReference type="PROSITE" id="PS50172">
    <property type="entry name" value="BRCT"/>
    <property type="match status" value="1"/>
</dbReference>
<evidence type="ECO:0000259" key="6">
    <source>
        <dbReference type="PROSITE" id="PS50172"/>
    </source>
</evidence>